<dbReference type="Gene3D" id="3.30.420.40">
    <property type="match status" value="1"/>
</dbReference>
<dbReference type="SUPFAM" id="SSF53067">
    <property type="entry name" value="Actin-like ATPase domain"/>
    <property type="match status" value="1"/>
</dbReference>
<comment type="caution">
    <text evidence="4">The sequence shown here is derived from an EMBL/GenBank/DDBJ whole genome shotgun (WGS) entry which is preliminary data.</text>
</comment>
<dbReference type="PANTHER" id="PTHR47690">
    <property type="entry name" value="GLUCOKINASE"/>
    <property type="match status" value="1"/>
</dbReference>
<keyword evidence="5" id="KW-1185">Reference proteome</keyword>
<evidence type="ECO:0000313" key="5">
    <source>
        <dbReference type="Proteomes" id="UP000295361"/>
    </source>
</evidence>
<proteinExistence type="inferred from homology"/>
<dbReference type="Gene3D" id="3.40.367.20">
    <property type="match status" value="1"/>
</dbReference>
<comment type="similarity">
    <text evidence="3">Belongs to the bacterial glucokinase family.</text>
</comment>
<dbReference type="InParanoid" id="A0A4R6QMN4"/>
<gene>
    <name evidence="4" type="ORF">DES47_104437</name>
</gene>
<accession>A0A4R6QMN4</accession>
<dbReference type="InterPro" id="IPR043129">
    <property type="entry name" value="ATPase_NBD"/>
</dbReference>
<dbReference type="InterPro" id="IPR003836">
    <property type="entry name" value="Glucokinase"/>
</dbReference>
<dbReference type="GO" id="GO:0004340">
    <property type="term" value="F:glucokinase activity"/>
    <property type="evidence" value="ECO:0007669"/>
    <property type="project" value="InterPro"/>
</dbReference>
<dbReference type="PANTHER" id="PTHR47690:SF1">
    <property type="entry name" value="GLUCOKINASE"/>
    <property type="match status" value="1"/>
</dbReference>
<dbReference type="EMBL" id="SNXS01000004">
    <property type="protein sequence ID" value="TDP64148.1"/>
    <property type="molecule type" value="Genomic_DNA"/>
</dbReference>
<dbReference type="FunCoup" id="A0A4R6QMN4">
    <property type="interactions" value="241"/>
</dbReference>
<dbReference type="GO" id="GO:0005536">
    <property type="term" value="F:D-glucose binding"/>
    <property type="evidence" value="ECO:0007669"/>
    <property type="project" value="InterPro"/>
</dbReference>
<keyword evidence="1" id="KW-0808">Transferase</keyword>
<evidence type="ECO:0000256" key="2">
    <source>
        <dbReference type="ARBA" id="ARBA00022777"/>
    </source>
</evidence>
<evidence type="ECO:0000313" key="4">
    <source>
        <dbReference type="EMBL" id="TDP64148.1"/>
    </source>
</evidence>
<sequence length="328" mass="34251">MIAIGERNPAGARLLADVGGTHVRLGWQGANGAAIEHVQTLACDAHRDLGECLQRYLQTLDAAGAARPIQAALGVASAVLDDQIRLTNRDWGFSVQALHRQLELQRLVVLNDFTALALAIPALPEPDFWHVGGPATGAPGPLAVIGPGTGLGVSGLVPQADRQWVALQTEGGHVSLAPQNDREAALLANLRQRFGRVSAERVLSGPGLANLLKAIAEVDGRPLTTVPSPAQVLGQALAGELQSAEALALFCAFLGDVAGDLVLSLGARGGVYIGGGIVPRLGAARFRRSDFRQRFEAKGRLAGYMHEVPSYVIASQEPPALLGASRAL</sequence>
<organism evidence="4 5">
    <name type="scientific">Roseateles toxinivorans</name>
    <dbReference type="NCBI Taxonomy" id="270368"/>
    <lineage>
        <taxon>Bacteria</taxon>
        <taxon>Pseudomonadati</taxon>
        <taxon>Pseudomonadota</taxon>
        <taxon>Betaproteobacteria</taxon>
        <taxon>Burkholderiales</taxon>
        <taxon>Sphaerotilaceae</taxon>
        <taxon>Roseateles</taxon>
    </lineage>
</organism>
<dbReference type="GO" id="GO:0005524">
    <property type="term" value="F:ATP binding"/>
    <property type="evidence" value="ECO:0007669"/>
    <property type="project" value="InterPro"/>
</dbReference>
<evidence type="ECO:0000256" key="1">
    <source>
        <dbReference type="ARBA" id="ARBA00022679"/>
    </source>
</evidence>
<dbReference type="GO" id="GO:0006096">
    <property type="term" value="P:glycolytic process"/>
    <property type="evidence" value="ECO:0007669"/>
    <property type="project" value="InterPro"/>
</dbReference>
<dbReference type="CDD" id="cd24008">
    <property type="entry name" value="ASKHA_NBD_GLK"/>
    <property type="match status" value="1"/>
</dbReference>
<dbReference type="RefSeq" id="WP_243748351.1">
    <property type="nucleotide sequence ID" value="NZ_SNXS01000004.1"/>
</dbReference>
<dbReference type="NCBIfam" id="TIGR00749">
    <property type="entry name" value="glk"/>
    <property type="match status" value="1"/>
</dbReference>
<dbReference type="InterPro" id="IPR050201">
    <property type="entry name" value="Bacterial_glucokinase"/>
</dbReference>
<reference evidence="4 5" key="1">
    <citation type="submission" date="2019-03" db="EMBL/GenBank/DDBJ databases">
        <title>Genomic Encyclopedia of Type Strains, Phase IV (KMG-IV): sequencing the most valuable type-strain genomes for metagenomic binning, comparative biology and taxonomic classification.</title>
        <authorList>
            <person name="Goeker M."/>
        </authorList>
    </citation>
    <scope>NUCLEOTIDE SEQUENCE [LARGE SCALE GENOMIC DNA]</scope>
    <source>
        <strain evidence="4 5">DSM 16998</strain>
    </source>
</reference>
<dbReference type="Pfam" id="PF02685">
    <property type="entry name" value="Glucokinase"/>
    <property type="match status" value="1"/>
</dbReference>
<keyword evidence="2 4" id="KW-0418">Kinase</keyword>
<dbReference type="GO" id="GO:0005829">
    <property type="term" value="C:cytosol"/>
    <property type="evidence" value="ECO:0007669"/>
    <property type="project" value="TreeGrafter"/>
</dbReference>
<protein>
    <submittedName>
        <fullName evidence="4">Glucokinase</fullName>
    </submittedName>
</protein>
<evidence type="ECO:0000256" key="3">
    <source>
        <dbReference type="RuleBase" id="RU004046"/>
    </source>
</evidence>
<dbReference type="Proteomes" id="UP000295361">
    <property type="component" value="Unassembled WGS sequence"/>
</dbReference>
<name>A0A4R6QMN4_9BURK</name>
<dbReference type="AlphaFoldDB" id="A0A4R6QMN4"/>